<gene>
    <name evidence="2" type="ORF">JJB07_11555</name>
</gene>
<dbReference type="EMBL" id="JAEQNB010000003">
    <property type="protein sequence ID" value="MBL0387287.1"/>
    <property type="molecule type" value="Genomic_DNA"/>
</dbReference>
<keyword evidence="1" id="KW-0472">Membrane</keyword>
<reference evidence="2 3" key="1">
    <citation type="submission" date="2021-01" db="EMBL/GenBank/DDBJ databases">
        <title>Tumebacillus sp. strain ITR2 16S ribosomal RNA gene Genome sequencing and assembly.</title>
        <authorList>
            <person name="Kang M."/>
        </authorList>
    </citation>
    <scope>NUCLEOTIDE SEQUENCE [LARGE SCALE GENOMIC DNA]</scope>
    <source>
        <strain evidence="2 3">ITR2</strain>
    </source>
</reference>
<accession>A0ABS1JAI6</accession>
<comment type="caution">
    <text evidence="2">The sequence shown here is derived from an EMBL/GenBank/DDBJ whole genome shotgun (WGS) entry which is preliminary data.</text>
</comment>
<protein>
    <submittedName>
        <fullName evidence="2">Uncharacterized protein</fullName>
    </submittedName>
</protein>
<proteinExistence type="predicted"/>
<feature type="transmembrane region" description="Helical" evidence="1">
    <location>
        <begin position="57"/>
        <end position="77"/>
    </location>
</feature>
<name>A0ABS1JAI6_9BACL</name>
<dbReference type="RefSeq" id="WP_201635133.1">
    <property type="nucleotide sequence ID" value="NZ_JAEQNB010000003.1"/>
</dbReference>
<keyword evidence="3" id="KW-1185">Reference proteome</keyword>
<keyword evidence="1" id="KW-1133">Transmembrane helix</keyword>
<evidence type="ECO:0000313" key="2">
    <source>
        <dbReference type="EMBL" id="MBL0387287.1"/>
    </source>
</evidence>
<feature type="transmembrane region" description="Helical" evidence="1">
    <location>
        <begin position="83"/>
        <end position="104"/>
    </location>
</feature>
<dbReference type="Proteomes" id="UP000602284">
    <property type="component" value="Unassembled WGS sequence"/>
</dbReference>
<keyword evidence="1" id="KW-0812">Transmembrane</keyword>
<evidence type="ECO:0000256" key="1">
    <source>
        <dbReference type="SAM" id="Phobius"/>
    </source>
</evidence>
<evidence type="ECO:0000313" key="3">
    <source>
        <dbReference type="Proteomes" id="UP000602284"/>
    </source>
</evidence>
<organism evidence="2 3">
    <name type="scientific">Tumebacillus amylolyticus</name>
    <dbReference type="NCBI Taxonomy" id="2801339"/>
    <lineage>
        <taxon>Bacteria</taxon>
        <taxon>Bacillati</taxon>
        <taxon>Bacillota</taxon>
        <taxon>Bacilli</taxon>
        <taxon>Bacillales</taxon>
        <taxon>Alicyclobacillaceae</taxon>
        <taxon>Tumebacillus</taxon>
    </lineage>
</organism>
<sequence>MFLFATFELMESLEFALYELQKLGLTETDLFAVPLDKRAEESRLFDSLHRSDGISTFDGTAMCSAIFMVLGTIYGYILNWGPILWALIGIFGGGVLGFLIDFFITRPKRERNRHGAISTEVVLLVKCPQELEDKVRQTLWKHHALGLAKVDRPS</sequence>